<keyword evidence="1" id="KW-0547">Nucleotide-binding</keyword>
<protein>
    <submittedName>
        <fullName evidence="3">Uncharacterized protein</fullName>
    </submittedName>
</protein>
<evidence type="ECO:0000313" key="3">
    <source>
        <dbReference type="EMBL" id="CAD8156188.1"/>
    </source>
</evidence>
<organism evidence="3 4">
    <name type="scientific">Paramecium pentaurelia</name>
    <dbReference type="NCBI Taxonomy" id="43138"/>
    <lineage>
        <taxon>Eukaryota</taxon>
        <taxon>Sar</taxon>
        <taxon>Alveolata</taxon>
        <taxon>Ciliophora</taxon>
        <taxon>Intramacronucleata</taxon>
        <taxon>Oligohymenophorea</taxon>
        <taxon>Peniculida</taxon>
        <taxon>Parameciidae</taxon>
        <taxon>Paramecium</taxon>
    </lineage>
</organism>
<gene>
    <name evidence="3" type="ORF">PPENT_87.1.T0280174</name>
</gene>
<evidence type="ECO:0000313" key="4">
    <source>
        <dbReference type="Proteomes" id="UP000689195"/>
    </source>
</evidence>
<dbReference type="GO" id="GO:0140662">
    <property type="term" value="F:ATP-dependent protein folding chaperone"/>
    <property type="evidence" value="ECO:0007669"/>
    <property type="project" value="InterPro"/>
</dbReference>
<dbReference type="Pfam" id="PF00012">
    <property type="entry name" value="HSP70"/>
    <property type="match status" value="1"/>
</dbReference>
<evidence type="ECO:0000256" key="2">
    <source>
        <dbReference type="ARBA" id="ARBA00022840"/>
    </source>
</evidence>
<dbReference type="Proteomes" id="UP000689195">
    <property type="component" value="Unassembled WGS sequence"/>
</dbReference>
<keyword evidence="4" id="KW-1185">Reference proteome</keyword>
<dbReference type="PANTHER" id="PTHR45639">
    <property type="entry name" value="HSC70CB, ISOFORM G-RELATED"/>
    <property type="match status" value="1"/>
</dbReference>
<sequence length="550" mass="64504">MQEEYLGYGVDLGGRYTLLAKCQLFSADVVLNEGQRETENVIVFQTHERFFGNTAAHSYRSNILNSVRGFQKPHTFQYKGKSIKMEPEQQIGAFLRKLLRNCNRTIVISYPDFYTQFDLIRLWRAIQISKIKVLAAIPENMAISTYVNYCQNNVLQKEMMIIDFGHSKFTAFLLSQEQVICEVFDRNLGTFQMDNYLAEWIINKAKITIDKQSKYYLRLLDTCENIRKRLSANKDTHIDIEQLIPDVDFTYNLTREQYETIIQPVLESIQNLLFNLYHQTQNYQFNLIVTLGGGSRIPIIQQCIKTIFEGKQIQSTIHATEAICQGCAVSNTLITQRKEQLKKEQSTHHYLNLYEHYPIFIGIKTQDQTNNQMHQINLREYFVLNGECQKFSHCLTKQLDQFKSYEISLFYDPPPIGCQSLIKTYYITNTKIIMFYYDDYGVVQMTADNQIALPIQDQRIGLIEMIEIEDQLELDDSNVQLTHDLRYQCERRINEVKQQYKNINLSVPQLLKVGELIEESEQRVLDQSLTYQDVQNLMNEFEIQYKNIIA</sequence>
<proteinExistence type="predicted"/>
<reference evidence="3" key="1">
    <citation type="submission" date="2021-01" db="EMBL/GenBank/DDBJ databases">
        <authorList>
            <consortium name="Genoscope - CEA"/>
            <person name="William W."/>
        </authorList>
    </citation>
    <scope>NUCLEOTIDE SEQUENCE</scope>
</reference>
<dbReference type="GO" id="GO:0005829">
    <property type="term" value="C:cytosol"/>
    <property type="evidence" value="ECO:0007669"/>
    <property type="project" value="TreeGrafter"/>
</dbReference>
<evidence type="ECO:0000256" key="1">
    <source>
        <dbReference type="ARBA" id="ARBA00022741"/>
    </source>
</evidence>
<dbReference type="InterPro" id="IPR013126">
    <property type="entry name" value="Hsp_70_fam"/>
</dbReference>
<dbReference type="EMBL" id="CAJJDO010000028">
    <property type="protein sequence ID" value="CAD8156188.1"/>
    <property type="molecule type" value="Genomic_DNA"/>
</dbReference>
<dbReference type="GO" id="GO:0005524">
    <property type="term" value="F:ATP binding"/>
    <property type="evidence" value="ECO:0007669"/>
    <property type="project" value="UniProtKB-KW"/>
</dbReference>
<dbReference type="AlphaFoldDB" id="A0A8S1TVK3"/>
<dbReference type="OrthoDB" id="29851at2759"/>
<dbReference type="PANTHER" id="PTHR45639:SF4">
    <property type="entry name" value="HSC70CB, ISOFORM G"/>
    <property type="match status" value="1"/>
</dbReference>
<dbReference type="FunFam" id="3.90.640.10:FF:000029">
    <property type="entry name" value="Heat shock protein 110"/>
    <property type="match status" value="1"/>
</dbReference>
<keyword evidence="2" id="KW-0067">ATP-binding</keyword>
<name>A0A8S1TVK3_9CILI</name>
<dbReference type="GO" id="GO:0005634">
    <property type="term" value="C:nucleus"/>
    <property type="evidence" value="ECO:0007669"/>
    <property type="project" value="TreeGrafter"/>
</dbReference>
<accession>A0A8S1TVK3</accession>
<comment type="caution">
    <text evidence="3">The sequence shown here is derived from an EMBL/GenBank/DDBJ whole genome shotgun (WGS) entry which is preliminary data.</text>
</comment>